<evidence type="ECO:0000256" key="1">
    <source>
        <dbReference type="ARBA" id="ARBA00022737"/>
    </source>
</evidence>
<dbReference type="AlphaFoldDB" id="A0AAP0J486"/>
<dbReference type="Pfam" id="PF13041">
    <property type="entry name" value="PPR_2"/>
    <property type="match status" value="2"/>
</dbReference>
<sequence>MKSLVPKIVNTQIHLRLHSQSHNSIIDRLLETRKSHAHLLKQGVSATESDLISSYCESRAFSDALQLFDETPDWSLVSATIAIGNFARHDGYKDALGVFTRMLSMDIRPSEYTFGSVIQSCIALRDLNNGKQLHACAIKTGLHSNVFAGSALLDLYAKLSGIEEGRRAFEDTFEPNVVSYTTLICGYLRNERFSDAEQLFSAMPERNVVSWNAMIGGYSQMGETEEAVNLFVKMCREGLRPNQSTFPCVFSAAANITALGMGKAFHGCAVKVLGRHLDVYVGNSLVSFYSKCGSMDDSLLAFTRLSERNVVSWNAMICGYAQNGRGETALEFYAKMRSSDLRPNKVTLLCLLLACNHAGLVDEGLSYFSLLRNENPSMVMPEHYACVVDMLSRSGRFSEAVEFLQELPFNPGIGFWKGLLGGCQRHSNMELAEVAAQHIQTLDPGDVSSYVMLSNASSAAGDWRSVSLIRKEMKEKKMKRIPGCSWIEISGKVHTFVTGDKNHVEIDDIYVVLKHCLEHLKELPSTNFVEEY</sequence>
<comment type="caution">
    <text evidence="3">The sequence shown here is derived from an EMBL/GenBank/DDBJ whole genome shotgun (WGS) entry which is preliminary data.</text>
</comment>
<name>A0AAP0J486_9MAGN</name>
<evidence type="ECO:0000256" key="2">
    <source>
        <dbReference type="PROSITE-ProRule" id="PRU00708"/>
    </source>
</evidence>
<keyword evidence="1" id="KW-0677">Repeat</keyword>
<dbReference type="Pfam" id="PF20431">
    <property type="entry name" value="E_motif"/>
    <property type="match status" value="1"/>
</dbReference>
<dbReference type="GO" id="GO:0009451">
    <property type="term" value="P:RNA modification"/>
    <property type="evidence" value="ECO:0007669"/>
    <property type="project" value="InterPro"/>
</dbReference>
<dbReference type="PANTHER" id="PTHR47926:SF357">
    <property type="entry name" value="PENTATRICOPEPTIDE REPEAT-CONTAINING PROTEIN"/>
    <property type="match status" value="1"/>
</dbReference>
<feature type="repeat" description="PPR" evidence="2">
    <location>
        <begin position="176"/>
        <end position="206"/>
    </location>
</feature>
<evidence type="ECO:0008006" key="5">
    <source>
        <dbReference type="Google" id="ProtNLM"/>
    </source>
</evidence>
<dbReference type="FunFam" id="1.25.40.10:FF:000442">
    <property type="entry name" value="Pentatricopeptide repeat-containing protein At3g49710"/>
    <property type="match status" value="1"/>
</dbReference>
<feature type="repeat" description="PPR" evidence="2">
    <location>
        <begin position="207"/>
        <end position="241"/>
    </location>
</feature>
<evidence type="ECO:0000313" key="4">
    <source>
        <dbReference type="Proteomes" id="UP001420932"/>
    </source>
</evidence>
<dbReference type="Pfam" id="PF12854">
    <property type="entry name" value="PPR_1"/>
    <property type="match status" value="1"/>
</dbReference>
<dbReference type="EMBL" id="JBBNAF010000007">
    <property type="protein sequence ID" value="KAK9127153.1"/>
    <property type="molecule type" value="Genomic_DNA"/>
</dbReference>
<dbReference type="PROSITE" id="PS51375">
    <property type="entry name" value="PPR"/>
    <property type="match status" value="3"/>
</dbReference>
<dbReference type="Proteomes" id="UP001420932">
    <property type="component" value="Unassembled WGS sequence"/>
</dbReference>
<dbReference type="GO" id="GO:0003723">
    <property type="term" value="F:RNA binding"/>
    <property type="evidence" value="ECO:0007669"/>
    <property type="project" value="InterPro"/>
</dbReference>
<dbReference type="InterPro" id="IPR011990">
    <property type="entry name" value="TPR-like_helical_dom_sf"/>
</dbReference>
<evidence type="ECO:0000313" key="3">
    <source>
        <dbReference type="EMBL" id="KAK9127153.1"/>
    </source>
</evidence>
<dbReference type="Gene3D" id="1.25.40.10">
    <property type="entry name" value="Tetratricopeptide repeat domain"/>
    <property type="match status" value="4"/>
</dbReference>
<feature type="repeat" description="PPR" evidence="2">
    <location>
        <begin position="309"/>
        <end position="343"/>
    </location>
</feature>
<reference evidence="3 4" key="1">
    <citation type="submission" date="2024-01" db="EMBL/GenBank/DDBJ databases">
        <title>Genome assemblies of Stephania.</title>
        <authorList>
            <person name="Yang L."/>
        </authorList>
    </citation>
    <scope>NUCLEOTIDE SEQUENCE [LARGE SCALE GENOMIC DNA]</scope>
    <source>
        <strain evidence="3">YNDBR</strain>
        <tissue evidence="3">Leaf</tissue>
    </source>
</reference>
<dbReference type="FunFam" id="1.25.40.10:FF:000090">
    <property type="entry name" value="Pentatricopeptide repeat-containing protein, chloroplastic"/>
    <property type="match status" value="1"/>
</dbReference>
<dbReference type="Pfam" id="PF01535">
    <property type="entry name" value="PPR"/>
    <property type="match status" value="2"/>
</dbReference>
<dbReference type="PANTHER" id="PTHR47926">
    <property type="entry name" value="PENTATRICOPEPTIDE REPEAT-CONTAINING PROTEIN"/>
    <property type="match status" value="1"/>
</dbReference>
<keyword evidence="4" id="KW-1185">Reference proteome</keyword>
<dbReference type="NCBIfam" id="TIGR00756">
    <property type="entry name" value="PPR"/>
    <property type="match status" value="3"/>
</dbReference>
<protein>
    <recommendedName>
        <fullName evidence="5">Pentatricopeptide repeat-containing protein</fullName>
    </recommendedName>
</protein>
<organism evidence="3 4">
    <name type="scientific">Stephania yunnanensis</name>
    <dbReference type="NCBI Taxonomy" id="152371"/>
    <lineage>
        <taxon>Eukaryota</taxon>
        <taxon>Viridiplantae</taxon>
        <taxon>Streptophyta</taxon>
        <taxon>Embryophyta</taxon>
        <taxon>Tracheophyta</taxon>
        <taxon>Spermatophyta</taxon>
        <taxon>Magnoliopsida</taxon>
        <taxon>Ranunculales</taxon>
        <taxon>Menispermaceae</taxon>
        <taxon>Menispermoideae</taxon>
        <taxon>Cissampelideae</taxon>
        <taxon>Stephania</taxon>
    </lineage>
</organism>
<dbReference type="InterPro" id="IPR046960">
    <property type="entry name" value="PPR_At4g14850-like_plant"/>
</dbReference>
<dbReference type="InterPro" id="IPR002885">
    <property type="entry name" value="PPR_rpt"/>
</dbReference>
<accession>A0AAP0J486</accession>
<proteinExistence type="predicted"/>
<dbReference type="InterPro" id="IPR046848">
    <property type="entry name" value="E_motif"/>
</dbReference>
<gene>
    <name evidence="3" type="ORF">Syun_015950</name>
</gene>